<name>A0A7X4RWR0_9VIBR</name>
<protein>
    <submittedName>
        <fullName evidence="5">Glycosyltransferase</fullName>
    </submittedName>
</protein>
<keyword evidence="3 5" id="KW-0808">Transferase</keyword>
<dbReference type="RefSeq" id="WP_161158442.1">
    <property type="nucleotide sequence ID" value="NZ_WEKT01000081.1"/>
</dbReference>
<dbReference type="GO" id="GO:0016757">
    <property type="term" value="F:glycosyltransferase activity"/>
    <property type="evidence" value="ECO:0007669"/>
    <property type="project" value="UniProtKB-KW"/>
</dbReference>
<dbReference type="InterPro" id="IPR029044">
    <property type="entry name" value="Nucleotide-diphossugar_trans"/>
</dbReference>
<evidence type="ECO:0000256" key="1">
    <source>
        <dbReference type="ARBA" id="ARBA00006739"/>
    </source>
</evidence>
<evidence type="ECO:0000313" key="6">
    <source>
        <dbReference type="Proteomes" id="UP000462621"/>
    </source>
</evidence>
<feature type="domain" description="Glycosyltransferase 2-like" evidence="4">
    <location>
        <begin position="5"/>
        <end position="163"/>
    </location>
</feature>
<dbReference type="Gene3D" id="3.90.550.10">
    <property type="entry name" value="Spore Coat Polysaccharide Biosynthesis Protein SpsA, Chain A"/>
    <property type="match status" value="1"/>
</dbReference>
<gene>
    <name evidence="5" type="ORF">F9817_22435</name>
</gene>
<dbReference type="InterPro" id="IPR001173">
    <property type="entry name" value="Glyco_trans_2-like"/>
</dbReference>
<dbReference type="SUPFAM" id="SSF53448">
    <property type="entry name" value="Nucleotide-diphospho-sugar transferases"/>
    <property type="match status" value="1"/>
</dbReference>
<dbReference type="AlphaFoldDB" id="A0A7X4RWR0"/>
<reference evidence="5 6" key="1">
    <citation type="submission" date="2019-10" db="EMBL/GenBank/DDBJ databases">
        <title>Vibrio sp. nov. isolated from a shrimp pond.</title>
        <authorList>
            <person name="Gomez-Gil B."/>
            <person name="Enciso-Ibarra J."/>
            <person name="Enciso-Ibarra K."/>
            <person name="Bolan-Mejia C."/>
        </authorList>
    </citation>
    <scope>NUCLEOTIDE SEQUENCE [LARGE SCALE GENOMIC DNA]</scope>
    <source>
        <strain evidence="5 6">CAIM 722</strain>
    </source>
</reference>
<organism evidence="5 6">
    <name type="scientific">Vibrio eleionomae</name>
    <dbReference type="NCBI Taxonomy" id="2653505"/>
    <lineage>
        <taxon>Bacteria</taxon>
        <taxon>Pseudomonadati</taxon>
        <taxon>Pseudomonadota</taxon>
        <taxon>Gammaproteobacteria</taxon>
        <taxon>Vibrionales</taxon>
        <taxon>Vibrionaceae</taxon>
        <taxon>Vibrio</taxon>
    </lineage>
</organism>
<comment type="similarity">
    <text evidence="1">Belongs to the glycosyltransferase 2 family.</text>
</comment>
<keyword evidence="6" id="KW-1185">Reference proteome</keyword>
<comment type="caution">
    <text evidence="5">The sequence shown here is derived from an EMBL/GenBank/DDBJ whole genome shotgun (WGS) entry which is preliminary data.</text>
</comment>
<dbReference type="EMBL" id="WEKT01000081">
    <property type="protein sequence ID" value="MZI95948.1"/>
    <property type="molecule type" value="Genomic_DNA"/>
</dbReference>
<dbReference type="Pfam" id="PF00535">
    <property type="entry name" value="Glycos_transf_2"/>
    <property type="match status" value="1"/>
</dbReference>
<dbReference type="Proteomes" id="UP000462621">
    <property type="component" value="Unassembled WGS sequence"/>
</dbReference>
<evidence type="ECO:0000256" key="3">
    <source>
        <dbReference type="ARBA" id="ARBA00022679"/>
    </source>
</evidence>
<evidence type="ECO:0000259" key="4">
    <source>
        <dbReference type="Pfam" id="PF00535"/>
    </source>
</evidence>
<keyword evidence="2" id="KW-0328">Glycosyltransferase</keyword>
<evidence type="ECO:0000313" key="5">
    <source>
        <dbReference type="EMBL" id="MZI95948.1"/>
    </source>
</evidence>
<accession>A0A7X4RWR0</accession>
<dbReference type="InterPro" id="IPR050834">
    <property type="entry name" value="Glycosyltransf_2"/>
</dbReference>
<proteinExistence type="inferred from homology"/>
<dbReference type="PANTHER" id="PTHR43685:SF5">
    <property type="entry name" value="GLYCOSYLTRANSFERASE EPSE-RELATED"/>
    <property type="match status" value="1"/>
</dbReference>
<evidence type="ECO:0000256" key="2">
    <source>
        <dbReference type="ARBA" id="ARBA00022676"/>
    </source>
</evidence>
<sequence>MVCYLIPYFNCYDDLILTLLSLEDDSADVVIVDDGSTVSLASQLDVTQFKSNIQVLELEKNQGIEGALNRGLEFIYQQGYRYIARIDCGDLSLPGRIEAQVAVMESDDEIVLCGGWADYVNEEYEFLFTNKVPTDDNSIRKHMFLNNMFIHPAVMMRADAIKQIGGYPTNRKAAEDYAVFFKLMQLGKVKNLPQSLIRYVVSSTSISSQKRNLQVKNRILVIWDNKACSLHFAYGLIRSCLLLAFPRTVTMKLRSLLR</sequence>
<dbReference type="PANTHER" id="PTHR43685">
    <property type="entry name" value="GLYCOSYLTRANSFERASE"/>
    <property type="match status" value="1"/>
</dbReference>